<protein>
    <submittedName>
        <fullName evidence="1">Uncharacterized protein</fullName>
    </submittedName>
</protein>
<sequence length="109" mass="11299">MKIQGDRNYPVPVQGLAAKPKAIFQATLTSAAQSLAALRGSALPDGAVYAMIRVETANGRWRDDGVDPTVSVGMLLATSDQPLIYDGDLAALKLIAASGSPVLTVALYA</sequence>
<name>A0ABS0T007_9CAUL</name>
<dbReference type="Proteomes" id="UP000639859">
    <property type="component" value="Unassembled WGS sequence"/>
</dbReference>
<keyword evidence="2" id="KW-1185">Reference proteome</keyword>
<proteinExistence type="predicted"/>
<reference evidence="1 2" key="1">
    <citation type="submission" date="2020-11" db="EMBL/GenBank/DDBJ databases">
        <title>genome sequence of strain KACC 18849.</title>
        <authorList>
            <person name="Gao J."/>
            <person name="Zhang X."/>
        </authorList>
    </citation>
    <scope>NUCLEOTIDE SEQUENCE [LARGE SCALE GENOMIC DNA]</scope>
    <source>
        <strain evidence="1 2">KACC 18849</strain>
    </source>
</reference>
<evidence type="ECO:0000313" key="1">
    <source>
        <dbReference type="EMBL" id="MBI1684450.1"/>
    </source>
</evidence>
<comment type="caution">
    <text evidence="1">The sequence shown here is derived from an EMBL/GenBank/DDBJ whole genome shotgun (WGS) entry which is preliminary data.</text>
</comment>
<accession>A0ABS0T007</accession>
<dbReference type="RefSeq" id="WP_198576363.1">
    <property type="nucleotide sequence ID" value="NZ_JADWOX010000007.1"/>
</dbReference>
<organism evidence="1 2">
    <name type="scientific">Caulobacter hibisci</name>
    <dbReference type="NCBI Taxonomy" id="2035993"/>
    <lineage>
        <taxon>Bacteria</taxon>
        <taxon>Pseudomonadati</taxon>
        <taxon>Pseudomonadota</taxon>
        <taxon>Alphaproteobacteria</taxon>
        <taxon>Caulobacterales</taxon>
        <taxon>Caulobacteraceae</taxon>
        <taxon>Caulobacter</taxon>
    </lineage>
</organism>
<dbReference type="EMBL" id="JADWOX010000007">
    <property type="protein sequence ID" value="MBI1684450.1"/>
    <property type="molecule type" value="Genomic_DNA"/>
</dbReference>
<gene>
    <name evidence="1" type="ORF">I4Q42_12300</name>
</gene>
<evidence type="ECO:0000313" key="2">
    <source>
        <dbReference type="Proteomes" id="UP000639859"/>
    </source>
</evidence>